<keyword evidence="12" id="KW-1185">Reference proteome</keyword>
<dbReference type="PROSITE" id="PS00298">
    <property type="entry name" value="HSP90"/>
    <property type="match status" value="1"/>
</dbReference>
<feature type="binding site" evidence="8">
    <location>
        <position position="156"/>
    </location>
    <ligand>
        <name>ATP</name>
        <dbReference type="ChEBI" id="CHEBI:30616"/>
    </ligand>
</feature>
<dbReference type="InterPro" id="IPR001404">
    <property type="entry name" value="Hsp90_fam"/>
</dbReference>
<dbReference type="InterPro" id="IPR036890">
    <property type="entry name" value="HATPase_C_sf"/>
</dbReference>
<dbReference type="CDD" id="cd16927">
    <property type="entry name" value="HATPase_Hsp90-like"/>
    <property type="match status" value="1"/>
</dbReference>
<feature type="binding site" evidence="8">
    <location>
        <position position="70"/>
    </location>
    <ligand>
        <name>ATP</name>
        <dbReference type="ChEBI" id="CHEBI:30616"/>
    </ligand>
</feature>
<evidence type="ECO:0000256" key="3">
    <source>
        <dbReference type="ARBA" id="ARBA00022490"/>
    </source>
</evidence>
<keyword evidence="6" id="KW-0346">Stress response</keyword>
<keyword evidence="3" id="KW-0963">Cytoplasm</keyword>
<keyword evidence="5 8" id="KW-0067">ATP-binding</keyword>
<sequence length="444" mass="50662">MSLIINTFYSNKEIFMREIISNASDALDKIRYESLTDPSKLERGKELKMDIIPNPHDRTLTLVDIGGIGMTKADLINNLGTIAKSGTKAFMEALQAGADISMIGQFGVGFYSAYLVAEKVVVTTKHNDDEQYAWESSAGGSFTVKTDHGEPIGRGTKVILHLKEDQTEYLEERRIKEVVKKHSQFIGYPITLYLAKEREKEISDDEAEEEKVEKEDEEAAPKDEEEKPKIEDVGSDEEEEGGKSKKKTKKIKEKYIDQEELNKTKPIWTRNPDDITQEEYGEFYKSLTNDWEDHLAVKCFSVEGQLEFQALLFITRWAPFDLFENKKKKNNIKLYVRRVFIMDSCDELIPESLNFIRGVVDSEDLPLNISHEMLQQSKILKVNRKNIVKKCLELFAELAEDKKTTRSSTRPSPKISSWGSMRTLPTGNACQNCCDTTLPTQATR</sequence>
<feature type="binding site" evidence="8">
    <location>
        <begin position="105"/>
        <end position="110"/>
    </location>
    <ligand>
        <name>ATP</name>
        <dbReference type="ChEBI" id="CHEBI:30616"/>
    </ligand>
</feature>
<dbReference type="PANTHER" id="PTHR11528">
    <property type="entry name" value="HEAT SHOCK PROTEIN 90 FAMILY MEMBER"/>
    <property type="match status" value="1"/>
</dbReference>
<dbReference type="GO" id="GO:0005737">
    <property type="term" value="C:cytoplasm"/>
    <property type="evidence" value="ECO:0007669"/>
    <property type="project" value="UniProtKB-SubCell"/>
</dbReference>
<feature type="domain" description="Histidine kinase/HSP90-like ATPase" evidence="10">
    <location>
        <begin position="11"/>
        <end position="166"/>
    </location>
</feature>
<dbReference type="PRINTS" id="PR00775">
    <property type="entry name" value="HEATSHOCK90"/>
</dbReference>
<evidence type="ECO:0000256" key="4">
    <source>
        <dbReference type="ARBA" id="ARBA00022741"/>
    </source>
</evidence>
<evidence type="ECO:0000256" key="7">
    <source>
        <dbReference type="ARBA" id="ARBA00023186"/>
    </source>
</evidence>
<feature type="binding site" evidence="8">
    <location>
        <position position="64"/>
    </location>
    <ligand>
        <name>ATP</name>
        <dbReference type="ChEBI" id="CHEBI:30616"/>
    </ligand>
</feature>
<feature type="binding site" evidence="8">
    <location>
        <position position="84"/>
    </location>
    <ligand>
        <name>ATP</name>
        <dbReference type="ChEBI" id="CHEBI:30616"/>
    </ligand>
</feature>
<evidence type="ECO:0000256" key="2">
    <source>
        <dbReference type="ARBA" id="ARBA00008239"/>
    </source>
</evidence>
<comment type="similarity">
    <text evidence="2">Belongs to the heat shock protein 90 family.</text>
</comment>
<organism evidence="11 12">
    <name type="scientific">Podarcis lilfordi</name>
    <name type="common">Lilford's wall lizard</name>
    <dbReference type="NCBI Taxonomy" id="74358"/>
    <lineage>
        <taxon>Eukaryota</taxon>
        <taxon>Metazoa</taxon>
        <taxon>Chordata</taxon>
        <taxon>Craniata</taxon>
        <taxon>Vertebrata</taxon>
        <taxon>Euteleostomi</taxon>
        <taxon>Lepidosauria</taxon>
        <taxon>Squamata</taxon>
        <taxon>Bifurcata</taxon>
        <taxon>Unidentata</taxon>
        <taxon>Episquamata</taxon>
        <taxon>Laterata</taxon>
        <taxon>Lacertibaenia</taxon>
        <taxon>Lacertidae</taxon>
        <taxon>Podarcis</taxon>
    </lineage>
</organism>
<evidence type="ECO:0000256" key="8">
    <source>
        <dbReference type="PIRSR" id="PIRSR002583-1"/>
    </source>
</evidence>
<dbReference type="InterPro" id="IPR003594">
    <property type="entry name" value="HATPase_dom"/>
</dbReference>
<gene>
    <name evidence="11" type="ORF">PODLI_1B019102</name>
</gene>
<feature type="binding site" evidence="8">
    <location>
        <position position="22"/>
    </location>
    <ligand>
        <name>ATP</name>
        <dbReference type="ChEBI" id="CHEBI:30616"/>
    </ligand>
</feature>
<keyword evidence="4 8" id="KW-0547">Nucleotide-binding</keyword>
<dbReference type="GO" id="GO:0051082">
    <property type="term" value="F:unfolded protein binding"/>
    <property type="evidence" value="ECO:0007669"/>
    <property type="project" value="InterPro"/>
</dbReference>
<keyword evidence="7" id="KW-0143">Chaperone</keyword>
<dbReference type="GO" id="GO:0005524">
    <property type="term" value="F:ATP binding"/>
    <property type="evidence" value="ECO:0007669"/>
    <property type="project" value="UniProtKB-KW"/>
</dbReference>
<dbReference type="SUPFAM" id="SSF55874">
    <property type="entry name" value="ATPase domain of HSP90 chaperone/DNA topoisomerase II/histidine kinase"/>
    <property type="match status" value="1"/>
</dbReference>
<dbReference type="Gene3D" id="3.30.230.80">
    <property type="match status" value="1"/>
</dbReference>
<evidence type="ECO:0000313" key="12">
    <source>
        <dbReference type="Proteomes" id="UP001178461"/>
    </source>
</evidence>
<comment type="subcellular location">
    <subcellularLocation>
        <location evidence="1">Cytoplasm</location>
    </subcellularLocation>
</comment>
<evidence type="ECO:0000259" key="10">
    <source>
        <dbReference type="SMART" id="SM00387"/>
    </source>
</evidence>
<dbReference type="Pfam" id="PF13589">
    <property type="entry name" value="HATPase_c_3"/>
    <property type="match status" value="1"/>
</dbReference>
<dbReference type="FunFam" id="3.30.565.10:FF:000204">
    <property type="entry name" value="Heat shock protein HSP 90-beta"/>
    <property type="match status" value="1"/>
</dbReference>
<feature type="region of interest" description="Disordered" evidence="9">
    <location>
        <begin position="201"/>
        <end position="249"/>
    </location>
</feature>
<accession>A0AA35L5H4</accession>
<proteinExistence type="inferred from homology"/>
<dbReference type="EMBL" id="OX395138">
    <property type="protein sequence ID" value="CAI5789706.1"/>
    <property type="molecule type" value="Genomic_DNA"/>
</dbReference>
<dbReference type="InterPro" id="IPR020575">
    <property type="entry name" value="Hsp90_N"/>
</dbReference>
<dbReference type="Gene3D" id="3.30.565.10">
    <property type="entry name" value="Histidine kinase-like ATPase, C-terminal domain"/>
    <property type="match status" value="1"/>
</dbReference>
<feature type="binding site" evidence="8">
    <location>
        <position position="18"/>
    </location>
    <ligand>
        <name>ATP</name>
        <dbReference type="ChEBI" id="CHEBI:30616"/>
    </ligand>
</feature>
<name>A0AA35L5H4_9SAUR</name>
<evidence type="ECO:0000256" key="6">
    <source>
        <dbReference type="ARBA" id="ARBA00023016"/>
    </source>
</evidence>
<dbReference type="InterPro" id="IPR020568">
    <property type="entry name" value="Ribosomal_Su5_D2-typ_SF"/>
</dbReference>
<reference evidence="11" key="1">
    <citation type="submission" date="2022-12" db="EMBL/GenBank/DDBJ databases">
        <authorList>
            <person name="Alioto T."/>
            <person name="Alioto T."/>
            <person name="Gomez Garrido J."/>
        </authorList>
    </citation>
    <scope>NUCLEOTIDE SEQUENCE</scope>
</reference>
<dbReference type="SUPFAM" id="SSF54211">
    <property type="entry name" value="Ribosomal protein S5 domain 2-like"/>
    <property type="match status" value="1"/>
</dbReference>
<dbReference type="GO" id="GO:0140662">
    <property type="term" value="F:ATP-dependent protein folding chaperone"/>
    <property type="evidence" value="ECO:0007669"/>
    <property type="project" value="InterPro"/>
</dbReference>
<evidence type="ECO:0000256" key="5">
    <source>
        <dbReference type="ARBA" id="ARBA00022840"/>
    </source>
</evidence>
<feature type="compositionally biased region" description="Basic and acidic residues" evidence="9">
    <location>
        <begin position="211"/>
        <end position="232"/>
    </location>
</feature>
<protein>
    <submittedName>
        <fullName evidence="11">Shock HSP 90-beta</fullName>
    </submittedName>
</protein>
<dbReference type="PIRSF" id="PIRSF002583">
    <property type="entry name" value="Hsp90"/>
    <property type="match status" value="1"/>
</dbReference>
<evidence type="ECO:0000256" key="1">
    <source>
        <dbReference type="ARBA" id="ARBA00004496"/>
    </source>
</evidence>
<dbReference type="InterPro" id="IPR019805">
    <property type="entry name" value="Heat_shock_protein_90_CS"/>
</dbReference>
<dbReference type="FunFam" id="3.30.230.80:FF:000001">
    <property type="entry name" value="Heat shock protein 90 alpha"/>
    <property type="match status" value="1"/>
</dbReference>
<dbReference type="Pfam" id="PF00183">
    <property type="entry name" value="HSP90"/>
    <property type="match status" value="1"/>
</dbReference>
<evidence type="ECO:0000256" key="9">
    <source>
        <dbReference type="SAM" id="MobiDB-lite"/>
    </source>
</evidence>
<dbReference type="Proteomes" id="UP001178461">
    <property type="component" value="Chromosome 13"/>
</dbReference>
<dbReference type="GO" id="GO:0016887">
    <property type="term" value="F:ATP hydrolysis activity"/>
    <property type="evidence" value="ECO:0007669"/>
    <property type="project" value="InterPro"/>
</dbReference>
<feature type="binding site" evidence="8">
    <location>
        <position position="78"/>
    </location>
    <ligand>
        <name>ATP</name>
        <dbReference type="ChEBI" id="CHEBI:30616"/>
    </ligand>
</feature>
<feature type="binding site" evidence="8">
    <location>
        <begin position="85"/>
        <end position="86"/>
    </location>
    <ligand>
        <name>ATP</name>
        <dbReference type="ChEBI" id="CHEBI:30616"/>
    </ligand>
</feature>
<evidence type="ECO:0000313" key="11">
    <source>
        <dbReference type="EMBL" id="CAI5789706.1"/>
    </source>
</evidence>
<dbReference type="NCBIfam" id="NF003555">
    <property type="entry name" value="PRK05218.1"/>
    <property type="match status" value="1"/>
</dbReference>
<dbReference type="SMART" id="SM00387">
    <property type="entry name" value="HATPase_c"/>
    <property type="match status" value="1"/>
</dbReference>
<dbReference type="AlphaFoldDB" id="A0AA35L5H4"/>